<protein>
    <submittedName>
        <fullName evidence="1">Uncharacterized protein</fullName>
    </submittedName>
</protein>
<name>A0A942Z7K5_9FIRM</name>
<accession>A0A942Z7K5</accession>
<evidence type="ECO:0000313" key="1">
    <source>
        <dbReference type="EMBL" id="MBS4539661.1"/>
    </source>
</evidence>
<keyword evidence="2" id="KW-1185">Reference proteome</keyword>
<proteinExistence type="predicted"/>
<reference evidence="1" key="1">
    <citation type="submission" date="2019-12" db="EMBL/GenBank/DDBJ databases">
        <title>Clostridiaceae gen. nov. sp. nov., isolated from sediment in Xinjiang, China.</title>
        <authorList>
            <person name="Zhang R."/>
        </authorList>
    </citation>
    <scope>NUCLEOTIDE SEQUENCE</scope>
    <source>
        <strain evidence="1">D2Q-11</strain>
    </source>
</reference>
<evidence type="ECO:0000313" key="2">
    <source>
        <dbReference type="Proteomes" id="UP000724672"/>
    </source>
</evidence>
<comment type="caution">
    <text evidence="1">The sequence shown here is derived from an EMBL/GenBank/DDBJ whole genome shotgun (WGS) entry which is preliminary data.</text>
</comment>
<organism evidence="1 2">
    <name type="scientific">Anaeromonas frigoriresistens</name>
    <dbReference type="NCBI Taxonomy" id="2683708"/>
    <lineage>
        <taxon>Bacteria</taxon>
        <taxon>Bacillati</taxon>
        <taxon>Bacillota</taxon>
        <taxon>Tissierellia</taxon>
        <taxon>Tissierellales</taxon>
        <taxon>Thermohalobacteraceae</taxon>
        <taxon>Anaeromonas</taxon>
    </lineage>
</organism>
<dbReference type="Proteomes" id="UP000724672">
    <property type="component" value="Unassembled WGS sequence"/>
</dbReference>
<dbReference type="RefSeq" id="WP_203367583.1">
    <property type="nucleotide sequence ID" value="NZ_WSFT01000053.1"/>
</dbReference>
<dbReference type="EMBL" id="WSFT01000053">
    <property type="protein sequence ID" value="MBS4539661.1"/>
    <property type="molecule type" value="Genomic_DNA"/>
</dbReference>
<sequence length="357" mass="42443">MDLDELEKDTILLHIDENERMSDLAILSLRIALKSYFTTYSSIKYRIGALKFNSEGVNLFTYNYYEEYSKVIVYLHHFFELIIKEYLRNEDELLVIDFVRDPLILHKLIKKQEISPEEYNKIFTIEFSKSLRMLVDLVKSKSIYSDGRIDFLIERKNVDALIKLNNFRNRIVHRGSFILKYKSLDIFIGKYLLPIIKKILELNEGEKLGNVWKYKNNFLGIDVIDEIINVFEEVDYNMDKVAYLKEIGRASYENPLNSSFKIFDDQVIRRTTEMLNYEEQSQNVSKIIKCPVCGQRTLTIYEDEELNIDEEGQMIEHFRYTYEAKCYCCTFEVNHHLANPRECDLDITDLWYGEDIV</sequence>
<dbReference type="AlphaFoldDB" id="A0A942Z7K5"/>
<gene>
    <name evidence="1" type="ORF">GOQ27_14395</name>
</gene>